<dbReference type="InterPro" id="IPR027417">
    <property type="entry name" value="P-loop_NTPase"/>
</dbReference>
<proteinExistence type="predicted"/>
<sequence length="555" mass="61616">MSPSQSRSLSRSPIRRGVDGVEGESSTFTAATIVSAPLGNASECEPYEDDRRTPLRRNWNVNAWLDRLHLLPTTRRDGTAVDLESRCDEASEQIPLPTSLIEEVVVGPDDIIIAVMGPTGAGKTIIDCALGRPDADCGATSHTKEVRPVRIPRFDGVRDIVLVDPPGCNNSFMTDFQVLWEIAEWLNAVYRKGVKLSGTLYFHRISDTSIQEAPSRNYNIFKELCGKDNCKNVIFVTTMWDQVWEEFGSEREQDLQSDFWQAMISLGSTTRRFERTTESAWDIINSVAISPLAERRPLQIQREMVDKHLSLDRTSAGRTILDRLLSLRPRSEGLLARIKKATGRPSYQTTKITVTFTYDPTDAESVETGIYSSGTCSVEGYRSALPQIITALRTAFDAPEVAHIDYLKDAIAPCLSIALSIETMTGTHHAHFQVLETATLLINAAVDRAKETTFSPDIQAAVSKFAKEINQVQEIIQDLAQRTPEARRVLQSTDVRIISFCAHSIRQVREVLTSASSIKYDLRGIDKGLVALKRALEIDNCSCGIPVEPEQALSS</sequence>
<accession>A0A0C3IKT7</accession>
<dbReference type="AlphaFoldDB" id="A0A0C3IKT7"/>
<organism evidence="2 3">
    <name type="scientific">Pisolithus tinctorius Marx 270</name>
    <dbReference type="NCBI Taxonomy" id="870435"/>
    <lineage>
        <taxon>Eukaryota</taxon>
        <taxon>Fungi</taxon>
        <taxon>Dikarya</taxon>
        <taxon>Basidiomycota</taxon>
        <taxon>Agaricomycotina</taxon>
        <taxon>Agaricomycetes</taxon>
        <taxon>Agaricomycetidae</taxon>
        <taxon>Boletales</taxon>
        <taxon>Sclerodermatineae</taxon>
        <taxon>Pisolithaceae</taxon>
        <taxon>Pisolithus</taxon>
    </lineage>
</organism>
<keyword evidence="3" id="KW-1185">Reference proteome</keyword>
<evidence type="ECO:0000313" key="2">
    <source>
        <dbReference type="EMBL" id="KIN97582.1"/>
    </source>
</evidence>
<dbReference type="EMBL" id="KN832027">
    <property type="protein sequence ID" value="KIN97582.1"/>
    <property type="molecule type" value="Genomic_DNA"/>
</dbReference>
<feature type="compositionally biased region" description="Low complexity" evidence="1">
    <location>
        <begin position="1"/>
        <end position="12"/>
    </location>
</feature>
<dbReference type="Proteomes" id="UP000054217">
    <property type="component" value="Unassembled WGS sequence"/>
</dbReference>
<name>A0A0C3IKT7_PISTI</name>
<evidence type="ECO:0000256" key="1">
    <source>
        <dbReference type="SAM" id="MobiDB-lite"/>
    </source>
</evidence>
<reference evidence="2 3" key="1">
    <citation type="submission" date="2014-04" db="EMBL/GenBank/DDBJ databases">
        <authorList>
            <consortium name="DOE Joint Genome Institute"/>
            <person name="Kuo A."/>
            <person name="Kohler A."/>
            <person name="Costa M.D."/>
            <person name="Nagy L.G."/>
            <person name="Floudas D."/>
            <person name="Copeland A."/>
            <person name="Barry K.W."/>
            <person name="Cichocki N."/>
            <person name="Veneault-Fourrey C."/>
            <person name="LaButti K."/>
            <person name="Lindquist E.A."/>
            <person name="Lipzen A."/>
            <person name="Lundell T."/>
            <person name="Morin E."/>
            <person name="Murat C."/>
            <person name="Sun H."/>
            <person name="Tunlid A."/>
            <person name="Henrissat B."/>
            <person name="Grigoriev I.V."/>
            <person name="Hibbett D.S."/>
            <person name="Martin F."/>
            <person name="Nordberg H.P."/>
            <person name="Cantor M.N."/>
            <person name="Hua S.X."/>
        </authorList>
    </citation>
    <scope>NUCLEOTIDE SEQUENCE [LARGE SCALE GENOMIC DNA]</scope>
    <source>
        <strain evidence="2 3">Marx 270</strain>
    </source>
</reference>
<evidence type="ECO:0008006" key="4">
    <source>
        <dbReference type="Google" id="ProtNLM"/>
    </source>
</evidence>
<dbReference type="HOGENOM" id="CLU_018003_6_0_1"/>
<dbReference type="Gene3D" id="3.40.50.300">
    <property type="entry name" value="P-loop containing nucleotide triphosphate hydrolases"/>
    <property type="match status" value="1"/>
</dbReference>
<evidence type="ECO:0000313" key="3">
    <source>
        <dbReference type="Proteomes" id="UP000054217"/>
    </source>
</evidence>
<protein>
    <recommendedName>
        <fullName evidence="4">G domain-containing protein</fullName>
    </recommendedName>
</protein>
<dbReference type="SUPFAM" id="SSF52540">
    <property type="entry name" value="P-loop containing nucleoside triphosphate hydrolases"/>
    <property type="match status" value="1"/>
</dbReference>
<dbReference type="InParanoid" id="A0A0C3IKT7"/>
<gene>
    <name evidence="2" type="ORF">M404DRAFT_1005976</name>
</gene>
<dbReference type="OrthoDB" id="2654575at2759"/>
<reference evidence="3" key="2">
    <citation type="submission" date="2015-01" db="EMBL/GenBank/DDBJ databases">
        <title>Evolutionary Origins and Diversification of the Mycorrhizal Mutualists.</title>
        <authorList>
            <consortium name="DOE Joint Genome Institute"/>
            <consortium name="Mycorrhizal Genomics Consortium"/>
            <person name="Kohler A."/>
            <person name="Kuo A."/>
            <person name="Nagy L.G."/>
            <person name="Floudas D."/>
            <person name="Copeland A."/>
            <person name="Barry K.W."/>
            <person name="Cichocki N."/>
            <person name="Veneault-Fourrey C."/>
            <person name="LaButti K."/>
            <person name="Lindquist E.A."/>
            <person name="Lipzen A."/>
            <person name="Lundell T."/>
            <person name="Morin E."/>
            <person name="Murat C."/>
            <person name="Riley R."/>
            <person name="Ohm R."/>
            <person name="Sun H."/>
            <person name="Tunlid A."/>
            <person name="Henrissat B."/>
            <person name="Grigoriev I.V."/>
            <person name="Hibbett D.S."/>
            <person name="Martin F."/>
        </authorList>
    </citation>
    <scope>NUCLEOTIDE SEQUENCE [LARGE SCALE GENOMIC DNA]</scope>
    <source>
        <strain evidence="3">Marx 270</strain>
    </source>
</reference>
<dbReference type="STRING" id="870435.A0A0C3IKT7"/>
<feature type="region of interest" description="Disordered" evidence="1">
    <location>
        <begin position="1"/>
        <end position="24"/>
    </location>
</feature>